<gene>
    <name evidence="2" type="ORF">Clow_01146</name>
</gene>
<evidence type="ECO:0000313" key="3">
    <source>
        <dbReference type="Proteomes" id="UP000050488"/>
    </source>
</evidence>
<organism evidence="2 3">
    <name type="scientific">Corynebacterium lowii</name>
    <dbReference type="NCBI Taxonomy" id="1544413"/>
    <lineage>
        <taxon>Bacteria</taxon>
        <taxon>Bacillati</taxon>
        <taxon>Actinomycetota</taxon>
        <taxon>Actinomycetes</taxon>
        <taxon>Mycobacteriales</taxon>
        <taxon>Corynebacteriaceae</taxon>
        <taxon>Corynebacterium</taxon>
    </lineage>
</organism>
<proteinExistence type="predicted"/>
<dbReference type="PATRIC" id="fig|1544413.3.peg.1153"/>
<dbReference type="OrthoDB" id="4422036at2"/>
<protein>
    <submittedName>
        <fullName evidence="2">Uncharacterized protein</fullName>
    </submittedName>
</protein>
<dbReference type="RefSeq" id="WP_055177432.1">
    <property type="nucleotide sequence ID" value="NZ_JAUSQY010000001.1"/>
</dbReference>
<accession>A0A0Q0ZAJ9</accession>
<name>A0A0Q0ZAJ9_9CORY</name>
<feature type="transmembrane region" description="Helical" evidence="1">
    <location>
        <begin position="12"/>
        <end position="32"/>
    </location>
</feature>
<keyword evidence="1" id="KW-0812">Transmembrane</keyword>
<dbReference type="Proteomes" id="UP000050488">
    <property type="component" value="Unassembled WGS sequence"/>
</dbReference>
<evidence type="ECO:0000313" key="2">
    <source>
        <dbReference type="EMBL" id="KQB86935.1"/>
    </source>
</evidence>
<evidence type="ECO:0000256" key="1">
    <source>
        <dbReference type="SAM" id="Phobius"/>
    </source>
</evidence>
<feature type="transmembrane region" description="Helical" evidence="1">
    <location>
        <begin position="38"/>
        <end position="56"/>
    </location>
</feature>
<keyword evidence="1" id="KW-1133">Transmembrane helix</keyword>
<dbReference type="STRING" id="1544413.Clow_01146"/>
<keyword evidence="3" id="KW-1185">Reference proteome</keyword>
<sequence>MFQSQNNKLRTLWLILSVILAAVALFGAMYWAPVRGNSTGLLWAIFALMAVQSYSLHKEGKQS</sequence>
<reference evidence="2 3" key="1">
    <citation type="submission" date="2015-10" db="EMBL/GenBank/DDBJ databases">
        <title>Corynebacteirum lowii and Corynebacterium oculi species nova, derived from human clinical disease and and emended description of Corynebacterium mastiditis.</title>
        <authorList>
            <person name="Bernard K."/>
            <person name="Pacheco A.L."/>
            <person name="Mcdougall C."/>
            <person name="Burtx T."/>
            <person name="Weibe D."/>
            <person name="Tyler S."/>
            <person name="Olson A.B."/>
            <person name="Cnockaert M."/>
            <person name="Eguchi H."/>
            <person name="Kuwahara T."/>
            <person name="Nakayama-Imaohji H."/>
            <person name="Boudewijins M."/>
            <person name="Van Hoecke F."/>
            <person name="Bernier A.-M."/>
            <person name="Vandamme P."/>
        </authorList>
    </citation>
    <scope>NUCLEOTIDE SEQUENCE [LARGE SCALE GENOMIC DNA]</scope>
    <source>
        <strain evidence="2 3">NML 130206</strain>
    </source>
</reference>
<dbReference type="EMBL" id="LKEV01000002">
    <property type="protein sequence ID" value="KQB86935.1"/>
    <property type="molecule type" value="Genomic_DNA"/>
</dbReference>
<keyword evidence="1" id="KW-0472">Membrane</keyword>
<comment type="caution">
    <text evidence="2">The sequence shown here is derived from an EMBL/GenBank/DDBJ whole genome shotgun (WGS) entry which is preliminary data.</text>
</comment>
<dbReference type="AlphaFoldDB" id="A0A0Q0ZAJ9"/>